<dbReference type="AlphaFoldDB" id="D8LEM9"/>
<evidence type="ECO:0000313" key="2">
    <source>
        <dbReference type="EMBL" id="CBN78592.1"/>
    </source>
</evidence>
<feature type="region of interest" description="Disordered" evidence="1">
    <location>
        <begin position="202"/>
        <end position="238"/>
    </location>
</feature>
<dbReference type="OrthoDB" id="10543371at2759"/>
<feature type="region of interest" description="Disordered" evidence="1">
    <location>
        <begin position="1"/>
        <end position="130"/>
    </location>
</feature>
<keyword evidence="3" id="KW-1185">Reference proteome</keyword>
<protein>
    <submittedName>
        <fullName evidence="2">Uncharacterized protein</fullName>
    </submittedName>
</protein>
<dbReference type="Proteomes" id="UP000002630">
    <property type="component" value="Linkage Group LG24"/>
</dbReference>
<proteinExistence type="predicted"/>
<name>D8LEM9_ECTSI</name>
<reference evidence="2 3" key="1">
    <citation type="journal article" date="2010" name="Nature">
        <title>The Ectocarpus genome and the independent evolution of multicellularity in brown algae.</title>
        <authorList>
            <person name="Cock J.M."/>
            <person name="Sterck L."/>
            <person name="Rouze P."/>
            <person name="Scornet D."/>
            <person name="Allen A.E."/>
            <person name="Amoutzias G."/>
            <person name="Anthouard V."/>
            <person name="Artiguenave F."/>
            <person name="Aury J.M."/>
            <person name="Badger J.H."/>
            <person name="Beszteri B."/>
            <person name="Billiau K."/>
            <person name="Bonnet E."/>
            <person name="Bothwell J.H."/>
            <person name="Bowler C."/>
            <person name="Boyen C."/>
            <person name="Brownlee C."/>
            <person name="Carrano C.J."/>
            <person name="Charrier B."/>
            <person name="Cho G.Y."/>
            <person name="Coelho S.M."/>
            <person name="Collen J."/>
            <person name="Corre E."/>
            <person name="Da Silva C."/>
            <person name="Delage L."/>
            <person name="Delaroque N."/>
            <person name="Dittami S.M."/>
            <person name="Doulbeau S."/>
            <person name="Elias M."/>
            <person name="Farnham G."/>
            <person name="Gachon C.M."/>
            <person name="Gschloessl B."/>
            <person name="Heesch S."/>
            <person name="Jabbari K."/>
            <person name="Jubin C."/>
            <person name="Kawai H."/>
            <person name="Kimura K."/>
            <person name="Kloareg B."/>
            <person name="Kupper F.C."/>
            <person name="Lang D."/>
            <person name="Le Bail A."/>
            <person name="Leblanc C."/>
            <person name="Lerouge P."/>
            <person name="Lohr M."/>
            <person name="Lopez P.J."/>
            <person name="Martens C."/>
            <person name="Maumus F."/>
            <person name="Michel G."/>
            <person name="Miranda-Saavedra D."/>
            <person name="Morales J."/>
            <person name="Moreau H."/>
            <person name="Motomura T."/>
            <person name="Nagasato C."/>
            <person name="Napoli C.A."/>
            <person name="Nelson D.R."/>
            <person name="Nyvall-Collen P."/>
            <person name="Peters A.F."/>
            <person name="Pommier C."/>
            <person name="Potin P."/>
            <person name="Poulain J."/>
            <person name="Quesneville H."/>
            <person name="Read B."/>
            <person name="Rensing S.A."/>
            <person name="Ritter A."/>
            <person name="Rousvoal S."/>
            <person name="Samanta M."/>
            <person name="Samson G."/>
            <person name="Schroeder D.C."/>
            <person name="Segurens B."/>
            <person name="Strittmatter M."/>
            <person name="Tonon T."/>
            <person name="Tregear J.W."/>
            <person name="Valentin K."/>
            <person name="von Dassow P."/>
            <person name="Yamagishi T."/>
            <person name="Van de Peer Y."/>
            <person name="Wincker P."/>
        </authorList>
    </citation>
    <scope>NUCLEOTIDE SEQUENCE [LARGE SCALE GENOMIC DNA]</scope>
    <source>
        <strain evidence="3">Ec32 / CCAP1310/4</strain>
    </source>
</reference>
<evidence type="ECO:0000313" key="3">
    <source>
        <dbReference type="Proteomes" id="UP000002630"/>
    </source>
</evidence>
<feature type="compositionally biased region" description="Low complexity" evidence="1">
    <location>
        <begin position="21"/>
        <end position="30"/>
    </location>
</feature>
<dbReference type="InParanoid" id="D8LEM9"/>
<gene>
    <name evidence="2" type="ORF">Esi_0132_0070</name>
</gene>
<evidence type="ECO:0000256" key="1">
    <source>
        <dbReference type="SAM" id="MobiDB-lite"/>
    </source>
</evidence>
<accession>D8LEM9</accession>
<feature type="compositionally biased region" description="Polar residues" evidence="1">
    <location>
        <begin position="93"/>
        <end position="102"/>
    </location>
</feature>
<sequence length="308" mass="33350">MSATGNTGADIGTNGVALPHQQQQQPQQSQAVVLPPALGHPPLETDQQKSLDDTTTVPGTTASNDDNKDDTAEAAGDSDGWAEEKQEDDSEQQLRFGTSAAPSQAAGRASDAGVGGVTSRPHALAPQKRGVDWRELKGNLNFLLKEEGELTGRDLNHAFQQRFGKSPFLDGTPLRYAVSAGWLKGVCYDLTNKCFNLTVRVPAGRREDPPDGAPTFPPTGSQLRAGAPRRDVPRSLSPDDFDWGRLSTEFRQLLLQGALEPKEVHVKYHREFRKPLILGEGYNMRQAVTAGLLIGITFDPGSRRLMCA</sequence>
<dbReference type="EMBL" id="FN649749">
    <property type="protein sequence ID" value="CBN78592.1"/>
    <property type="molecule type" value="Genomic_DNA"/>
</dbReference>
<feature type="compositionally biased region" description="Polar residues" evidence="1">
    <location>
        <begin position="53"/>
        <end position="64"/>
    </location>
</feature>
<organism evidence="2 3">
    <name type="scientific">Ectocarpus siliculosus</name>
    <name type="common">Brown alga</name>
    <name type="synonym">Conferva siliculosa</name>
    <dbReference type="NCBI Taxonomy" id="2880"/>
    <lineage>
        <taxon>Eukaryota</taxon>
        <taxon>Sar</taxon>
        <taxon>Stramenopiles</taxon>
        <taxon>Ochrophyta</taxon>
        <taxon>PX clade</taxon>
        <taxon>Phaeophyceae</taxon>
        <taxon>Ectocarpales</taxon>
        <taxon>Ectocarpaceae</taxon>
        <taxon>Ectocarpus</taxon>
    </lineage>
</organism>
<dbReference type="EMBL" id="FN647950">
    <property type="protein sequence ID" value="CBN78592.1"/>
    <property type="molecule type" value="Genomic_DNA"/>
</dbReference>